<dbReference type="InterPro" id="IPR050457">
    <property type="entry name" value="ZnFinger_BTB_dom_contain"/>
</dbReference>
<dbReference type="Gene3D" id="3.30.160.60">
    <property type="entry name" value="Classic Zinc Finger"/>
    <property type="match status" value="2"/>
</dbReference>
<evidence type="ECO:0000256" key="1">
    <source>
        <dbReference type="ARBA" id="ARBA00004123"/>
    </source>
</evidence>
<keyword evidence="6" id="KW-0805">Transcription regulation</keyword>
<proteinExistence type="predicted"/>
<comment type="subcellular location">
    <subcellularLocation>
        <location evidence="1">Nucleus</location>
    </subcellularLocation>
</comment>
<evidence type="ECO:0000313" key="11">
    <source>
        <dbReference type="EMBL" id="KFP49655.1"/>
    </source>
</evidence>
<dbReference type="OrthoDB" id="4845755at2759"/>
<keyword evidence="4 9" id="KW-0863">Zinc-finger</keyword>
<protein>
    <submittedName>
        <fullName evidence="11">Zinc finger and BTB domain-containing protein 46</fullName>
    </submittedName>
</protein>
<dbReference type="SUPFAM" id="SSF57667">
    <property type="entry name" value="beta-beta-alpha zinc fingers"/>
    <property type="match status" value="1"/>
</dbReference>
<keyword evidence="3" id="KW-0677">Repeat</keyword>
<dbReference type="InterPro" id="IPR013087">
    <property type="entry name" value="Znf_C2H2_type"/>
</dbReference>
<dbReference type="PANTHER" id="PTHR46105">
    <property type="entry name" value="AGAP004733-PA"/>
    <property type="match status" value="1"/>
</dbReference>
<accession>A0A091L3B9</accession>
<dbReference type="Pfam" id="PF13465">
    <property type="entry name" value="zf-H2C2_2"/>
    <property type="match status" value="1"/>
</dbReference>
<keyword evidence="5" id="KW-0862">Zinc</keyword>
<evidence type="ECO:0000256" key="5">
    <source>
        <dbReference type="ARBA" id="ARBA00022833"/>
    </source>
</evidence>
<feature type="domain" description="C2H2-type" evidence="10">
    <location>
        <begin position="4"/>
        <end position="31"/>
    </location>
</feature>
<dbReference type="GO" id="GO:0000978">
    <property type="term" value="F:RNA polymerase II cis-regulatory region sequence-specific DNA binding"/>
    <property type="evidence" value="ECO:0007669"/>
    <property type="project" value="TreeGrafter"/>
</dbReference>
<gene>
    <name evidence="11" type="ORF">N323_07220</name>
</gene>
<evidence type="ECO:0000256" key="7">
    <source>
        <dbReference type="ARBA" id="ARBA00023163"/>
    </source>
</evidence>
<reference evidence="11 12" key="1">
    <citation type="submission" date="2014-04" db="EMBL/GenBank/DDBJ databases">
        <title>Genome evolution of avian class.</title>
        <authorList>
            <person name="Zhang G."/>
            <person name="Li C."/>
        </authorList>
    </citation>
    <scope>NUCLEOTIDE SEQUENCE [LARGE SCALE GENOMIC DNA]</scope>
    <source>
        <strain evidence="11">BGI_N323</strain>
    </source>
</reference>
<evidence type="ECO:0000256" key="8">
    <source>
        <dbReference type="ARBA" id="ARBA00023242"/>
    </source>
</evidence>
<keyword evidence="2" id="KW-0479">Metal-binding</keyword>
<dbReference type="FunFam" id="3.30.160.60:FF:000379">
    <property type="entry name" value="Zinc finger and BTB domain-containing protein 46"/>
    <property type="match status" value="1"/>
</dbReference>
<dbReference type="PANTHER" id="PTHR46105:SF21">
    <property type="entry name" value="ZINC FINGER AND BTB DOMAIN CONTAINING 46"/>
    <property type="match status" value="1"/>
</dbReference>
<sequence length="55" mass="6735">RKKFKCPYCSFSAMHQCILKRHMRSHTGERPYPCEICGKKFTRREHMKRHTLVRV</sequence>
<dbReference type="PROSITE" id="PS50157">
    <property type="entry name" value="ZINC_FINGER_C2H2_2"/>
    <property type="match status" value="2"/>
</dbReference>
<feature type="non-terminal residue" evidence="11">
    <location>
        <position position="55"/>
    </location>
</feature>
<keyword evidence="8" id="KW-0539">Nucleus</keyword>
<evidence type="ECO:0000259" key="10">
    <source>
        <dbReference type="PROSITE" id="PS50157"/>
    </source>
</evidence>
<feature type="domain" description="C2H2-type" evidence="10">
    <location>
        <begin position="32"/>
        <end position="55"/>
    </location>
</feature>
<evidence type="ECO:0000256" key="6">
    <source>
        <dbReference type="ARBA" id="ARBA00023015"/>
    </source>
</evidence>
<name>A0A091L3B9_CATAU</name>
<dbReference type="FunFam" id="3.30.160.60:FF:001046">
    <property type="entry name" value="Zinc finger and BTB domain containing 46"/>
    <property type="match status" value="1"/>
</dbReference>
<dbReference type="InterPro" id="IPR036236">
    <property type="entry name" value="Znf_C2H2_sf"/>
</dbReference>
<evidence type="ECO:0000313" key="12">
    <source>
        <dbReference type="Proteomes" id="UP000053745"/>
    </source>
</evidence>
<dbReference type="GO" id="GO:0008270">
    <property type="term" value="F:zinc ion binding"/>
    <property type="evidence" value="ECO:0007669"/>
    <property type="project" value="UniProtKB-KW"/>
</dbReference>
<evidence type="ECO:0000256" key="9">
    <source>
        <dbReference type="PROSITE-ProRule" id="PRU00042"/>
    </source>
</evidence>
<evidence type="ECO:0000256" key="3">
    <source>
        <dbReference type="ARBA" id="ARBA00022737"/>
    </source>
</evidence>
<dbReference type="SMART" id="SM00355">
    <property type="entry name" value="ZnF_C2H2"/>
    <property type="match status" value="2"/>
</dbReference>
<organism evidence="11 12">
    <name type="scientific">Cathartes aura</name>
    <name type="common">Turkey vulture</name>
    <name type="synonym">Vultur aura</name>
    <dbReference type="NCBI Taxonomy" id="43455"/>
    <lineage>
        <taxon>Eukaryota</taxon>
        <taxon>Metazoa</taxon>
        <taxon>Chordata</taxon>
        <taxon>Craniata</taxon>
        <taxon>Vertebrata</taxon>
        <taxon>Euteleostomi</taxon>
        <taxon>Archelosauria</taxon>
        <taxon>Archosauria</taxon>
        <taxon>Dinosauria</taxon>
        <taxon>Saurischia</taxon>
        <taxon>Theropoda</taxon>
        <taxon>Coelurosauria</taxon>
        <taxon>Aves</taxon>
        <taxon>Neognathae</taxon>
        <taxon>Neoaves</taxon>
        <taxon>Telluraves</taxon>
        <taxon>Accipitrimorphae</taxon>
        <taxon>Accipitriformes</taxon>
        <taxon>Cathartidae</taxon>
        <taxon>Cathartes</taxon>
    </lineage>
</organism>
<dbReference type="Proteomes" id="UP000053745">
    <property type="component" value="Unassembled WGS sequence"/>
</dbReference>
<dbReference type="EMBL" id="KL291573">
    <property type="protein sequence ID" value="KFP49655.1"/>
    <property type="molecule type" value="Genomic_DNA"/>
</dbReference>
<keyword evidence="12" id="KW-1185">Reference proteome</keyword>
<feature type="non-terminal residue" evidence="11">
    <location>
        <position position="1"/>
    </location>
</feature>
<dbReference type="GO" id="GO:0005634">
    <property type="term" value="C:nucleus"/>
    <property type="evidence" value="ECO:0007669"/>
    <property type="project" value="UniProtKB-SubCell"/>
</dbReference>
<keyword evidence="7" id="KW-0804">Transcription</keyword>
<evidence type="ECO:0000256" key="4">
    <source>
        <dbReference type="ARBA" id="ARBA00022771"/>
    </source>
</evidence>
<dbReference type="GO" id="GO:0000981">
    <property type="term" value="F:DNA-binding transcription factor activity, RNA polymerase II-specific"/>
    <property type="evidence" value="ECO:0007669"/>
    <property type="project" value="TreeGrafter"/>
</dbReference>
<evidence type="ECO:0000256" key="2">
    <source>
        <dbReference type="ARBA" id="ARBA00022723"/>
    </source>
</evidence>
<dbReference type="AlphaFoldDB" id="A0A091L3B9"/>